<dbReference type="InterPro" id="IPR015422">
    <property type="entry name" value="PyrdxlP-dep_Trfase_small"/>
</dbReference>
<dbReference type="CDD" id="cd00609">
    <property type="entry name" value="AAT_like"/>
    <property type="match status" value="1"/>
</dbReference>
<sequence length="468" mass="52928">MNFVSIQLDSSSNEPLYLQLFSKIKEAILSDELIIGYRLPAIRRLAKDLSVNNVTVINAYKQLESSGYVTSKKGSGFYVTKPNTPEISLMTLPPTTIKENCINFSSASPHPAIFPTDSFKYCLDEVIDRDKGFAFGYQEANGFMPLREILAEYLEKTHRIHTSPSHIQIVSGAQQGIDIIAKSCLNAGDYVVTETPTYNGATDAFKSRSSRIVTVELTPFGIDLIEFEKKVNVCKPKLVYVMTKFQNPTTLCYAPYTLKQLLALAEKYNFYLVEDDSTSELSYTDRAPYSLKAFDTQDRVIYIKSFSKLLMPGLRIGFLVIPDALLDRFTKTKQMTDIASSGLIHRSLDLFFRTHKWEEHLSYMKAIYSGKYELMLSQLENLKALGVTFNIPNGGLCFWLKLPKGLSAYKLYERCLESGLLILPSTLFYSTMHKERDHYIRLSFAPCDAKEIVEGIAILEKCIKKGLS</sequence>
<dbReference type="Gene3D" id="3.90.1150.10">
    <property type="entry name" value="Aspartate Aminotransferase, domain 1"/>
    <property type="match status" value="1"/>
</dbReference>
<dbReference type="Pfam" id="PF00392">
    <property type="entry name" value="GntR"/>
    <property type="match status" value="1"/>
</dbReference>
<evidence type="ECO:0000256" key="5">
    <source>
        <dbReference type="ARBA" id="ARBA00023163"/>
    </source>
</evidence>
<keyword evidence="8" id="KW-1185">Reference proteome</keyword>
<gene>
    <name evidence="7" type="ORF">H8718_02960</name>
</gene>
<comment type="caution">
    <text evidence="7">The sequence shown here is derived from an EMBL/GenBank/DDBJ whole genome shotgun (WGS) entry which is preliminary data.</text>
</comment>
<dbReference type="InterPro" id="IPR051446">
    <property type="entry name" value="HTH_trans_reg/aminotransferase"/>
</dbReference>
<dbReference type="InterPro" id="IPR000524">
    <property type="entry name" value="Tscrpt_reg_HTH_GntR"/>
</dbReference>
<comment type="similarity">
    <text evidence="1">In the C-terminal section; belongs to the class-I pyridoxal-phosphate-dependent aminotransferase family.</text>
</comment>
<dbReference type="InterPro" id="IPR004839">
    <property type="entry name" value="Aminotransferase_I/II_large"/>
</dbReference>
<evidence type="ECO:0000256" key="2">
    <source>
        <dbReference type="ARBA" id="ARBA00022898"/>
    </source>
</evidence>
<dbReference type="CDD" id="cd07377">
    <property type="entry name" value="WHTH_GntR"/>
    <property type="match status" value="1"/>
</dbReference>
<keyword evidence="2" id="KW-0663">Pyridoxal phosphate</keyword>
<evidence type="ECO:0000256" key="4">
    <source>
        <dbReference type="ARBA" id="ARBA00023125"/>
    </source>
</evidence>
<dbReference type="Proteomes" id="UP000655830">
    <property type="component" value="Unassembled WGS sequence"/>
</dbReference>
<evidence type="ECO:0000313" key="7">
    <source>
        <dbReference type="EMBL" id="MBC8578494.1"/>
    </source>
</evidence>
<dbReference type="EMBL" id="JACRSY010000003">
    <property type="protein sequence ID" value="MBC8578494.1"/>
    <property type="molecule type" value="Genomic_DNA"/>
</dbReference>
<evidence type="ECO:0000256" key="1">
    <source>
        <dbReference type="ARBA" id="ARBA00005384"/>
    </source>
</evidence>
<dbReference type="GO" id="GO:0030170">
    <property type="term" value="F:pyridoxal phosphate binding"/>
    <property type="evidence" value="ECO:0007669"/>
    <property type="project" value="InterPro"/>
</dbReference>
<dbReference type="GO" id="GO:0003677">
    <property type="term" value="F:DNA binding"/>
    <property type="evidence" value="ECO:0007669"/>
    <property type="project" value="UniProtKB-KW"/>
</dbReference>
<accession>A0A926EDW6</accession>
<dbReference type="InterPro" id="IPR036388">
    <property type="entry name" value="WH-like_DNA-bd_sf"/>
</dbReference>
<keyword evidence="7" id="KW-0808">Transferase</keyword>
<evidence type="ECO:0000256" key="3">
    <source>
        <dbReference type="ARBA" id="ARBA00023015"/>
    </source>
</evidence>
<keyword evidence="7" id="KW-0032">Aminotransferase</keyword>
<dbReference type="Gene3D" id="1.10.10.10">
    <property type="entry name" value="Winged helix-like DNA-binding domain superfamily/Winged helix DNA-binding domain"/>
    <property type="match status" value="1"/>
</dbReference>
<dbReference type="PANTHER" id="PTHR46577:SF1">
    <property type="entry name" value="HTH-TYPE TRANSCRIPTIONAL REGULATORY PROTEIN GABR"/>
    <property type="match status" value="1"/>
</dbReference>
<dbReference type="Pfam" id="PF00155">
    <property type="entry name" value="Aminotran_1_2"/>
    <property type="match status" value="1"/>
</dbReference>
<name>A0A926EDW6_9FIRM</name>
<dbReference type="InterPro" id="IPR036390">
    <property type="entry name" value="WH_DNA-bd_sf"/>
</dbReference>
<dbReference type="SMART" id="SM00345">
    <property type="entry name" value="HTH_GNTR"/>
    <property type="match status" value="1"/>
</dbReference>
<dbReference type="PROSITE" id="PS50949">
    <property type="entry name" value="HTH_GNTR"/>
    <property type="match status" value="1"/>
</dbReference>
<dbReference type="Gene3D" id="3.40.640.10">
    <property type="entry name" value="Type I PLP-dependent aspartate aminotransferase-like (Major domain)"/>
    <property type="match status" value="1"/>
</dbReference>
<dbReference type="GO" id="GO:0008483">
    <property type="term" value="F:transaminase activity"/>
    <property type="evidence" value="ECO:0007669"/>
    <property type="project" value="UniProtKB-KW"/>
</dbReference>
<dbReference type="PANTHER" id="PTHR46577">
    <property type="entry name" value="HTH-TYPE TRANSCRIPTIONAL REGULATORY PROTEIN GABR"/>
    <property type="match status" value="1"/>
</dbReference>
<keyword evidence="3" id="KW-0805">Transcription regulation</keyword>
<feature type="domain" description="HTH gntR-type" evidence="6">
    <location>
        <begin position="14"/>
        <end position="82"/>
    </location>
</feature>
<protein>
    <submittedName>
        <fullName evidence="7">PLP-dependent aminotransferase family protein</fullName>
    </submittedName>
</protein>
<dbReference type="AlphaFoldDB" id="A0A926EDW6"/>
<organism evidence="7 8">
    <name type="scientific">Zhenhengia yiwuensis</name>
    <dbReference type="NCBI Taxonomy" id="2763666"/>
    <lineage>
        <taxon>Bacteria</taxon>
        <taxon>Bacillati</taxon>
        <taxon>Bacillota</taxon>
        <taxon>Clostridia</taxon>
        <taxon>Lachnospirales</taxon>
        <taxon>Lachnospiraceae</taxon>
        <taxon>Zhenhengia</taxon>
    </lineage>
</organism>
<dbReference type="SUPFAM" id="SSF46785">
    <property type="entry name" value="Winged helix' DNA-binding domain"/>
    <property type="match status" value="1"/>
</dbReference>
<dbReference type="InterPro" id="IPR015421">
    <property type="entry name" value="PyrdxlP-dep_Trfase_major"/>
</dbReference>
<dbReference type="SUPFAM" id="SSF53383">
    <property type="entry name" value="PLP-dependent transferases"/>
    <property type="match status" value="1"/>
</dbReference>
<keyword evidence="4" id="KW-0238">DNA-binding</keyword>
<dbReference type="RefSeq" id="WP_249331479.1">
    <property type="nucleotide sequence ID" value="NZ_JACRSY010000003.1"/>
</dbReference>
<evidence type="ECO:0000313" key="8">
    <source>
        <dbReference type="Proteomes" id="UP000655830"/>
    </source>
</evidence>
<evidence type="ECO:0000259" key="6">
    <source>
        <dbReference type="PROSITE" id="PS50949"/>
    </source>
</evidence>
<dbReference type="InterPro" id="IPR015424">
    <property type="entry name" value="PyrdxlP-dep_Trfase"/>
</dbReference>
<keyword evidence="5" id="KW-0804">Transcription</keyword>
<proteinExistence type="inferred from homology"/>
<reference evidence="7" key="1">
    <citation type="submission" date="2020-08" db="EMBL/GenBank/DDBJ databases">
        <title>Genome public.</title>
        <authorList>
            <person name="Liu C."/>
            <person name="Sun Q."/>
        </authorList>
    </citation>
    <scope>NUCLEOTIDE SEQUENCE</scope>
    <source>
        <strain evidence="7">NSJ-12</strain>
    </source>
</reference>
<dbReference type="GO" id="GO:0003700">
    <property type="term" value="F:DNA-binding transcription factor activity"/>
    <property type="evidence" value="ECO:0007669"/>
    <property type="project" value="InterPro"/>
</dbReference>